<feature type="modified residue" description="N6-(pyridoxal phosphate)lysine" evidence="8">
    <location>
        <position position="204"/>
    </location>
</feature>
<dbReference type="GO" id="GO:0005737">
    <property type="term" value="C:cytoplasm"/>
    <property type="evidence" value="ECO:0007669"/>
    <property type="project" value="TreeGrafter"/>
</dbReference>
<evidence type="ECO:0000313" key="11">
    <source>
        <dbReference type="Proteomes" id="UP000749559"/>
    </source>
</evidence>
<comment type="pathway">
    <text evidence="2">Amino-acid biosynthesis; L-cysteine biosynthesis; L-cysteine from L-homocysteine and L-serine: step 2/2.</text>
</comment>
<dbReference type="Proteomes" id="UP000749559">
    <property type="component" value="Unassembled WGS sequence"/>
</dbReference>
<dbReference type="PANTHER" id="PTHR11808:SF15">
    <property type="entry name" value="CYSTATHIONINE GAMMA-LYASE"/>
    <property type="match status" value="1"/>
</dbReference>
<dbReference type="GO" id="GO:0004123">
    <property type="term" value="F:cystathionine gamma-lyase activity"/>
    <property type="evidence" value="ECO:0007669"/>
    <property type="project" value="TreeGrafter"/>
</dbReference>
<comment type="caution">
    <text evidence="10">The sequence shown here is derived from an EMBL/GenBank/DDBJ whole genome shotgun (WGS) entry which is preliminary data.</text>
</comment>
<organism evidence="10 11">
    <name type="scientific">Owenia fusiformis</name>
    <name type="common">Polychaete worm</name>
    <dbReference type="NCBI Taxonomy" id="6347"/>
    <lineage>
        <taxon>Eukaryota</taxon>
        <taxon>Metazoa</taxon>
        <taxon>Spiralia</taxon>
        <taxon>Lophotrochozoa</taxon>
        <taxon>Annelida</taxon>
        <taxon>Polychaeta</taxon>
        <taxon>Sedentaria</taxon>
        <taxon>Canalipalpata</taxon>
        <taxon>Sabellida</taxon>
        <taxon>Oweniida</taxon>
        <taxon>Oweniidae</taxon>
        <taxon>Owenia</taxon>
    </lineage>
</organism>
<evidence type="ECO:0000256" key="5">
    <source>
        <dbReference type="ARBA" id="ARBA00022898"/>
    </source>
</evidence>
<dbReference type="InterPro" id="IPR015422">
    <property type="entry name" value="PyrdxlP-dep_Trfase_small"/>
</dbReference>
<dbReference type="InterPro" id="IPR015424">
    <property type="entry name" value="PyrdxlP-dep_Trfase"/>
</dbReference>
<evidence type="ECO:0000256" key="4">
    <source>
        <dbReference type="ARBA" id="ARBA00012085"/>
    </source>
</evidence>
<evidence type="ECO:0000256" key="7">
    <source>
        <dbReference type="ARBA" id="ARBA00029853"/>
    </source>
</evidence>
<dbReference type="OrthoDB" id="3512640at2759"/>
<comment type="similarity">
    <text evidence="3 9">Belongs to the trans-sulfuration enzymes family.</text>
</comment>
<dbReference type="Gene3D" id="3.40.640.10">
    <property type="entry name" value="Type I PLP-dependent aspartate aminotransferase-like (Major domain)"/>
    <property type="match status" value="1"/>
</dbReference>
<dbReference type="GO" id="GO:0019343">
    <property type="term" value="P:cysteine biosynthetic process via cystathionine"/>
    <property type="evidence" value="ECO:0007669"/>
    <property type="project" value="TreeGrafter"/>
</dbReference>
<evidence type="ECO:0000256" key="2">
    <source>
        <dbReference type="ARBA" id="ARBA00005038"/>
    </source>
</evidence>
<reference evidence="10" key="1">
    <citation type="submission" date="2022-03" db="EMBL/GenBank/DDBJ databases">
        <authorList>
            <person name="Martin C."/>
        </authorList>
    </citation>
    <scope>NUCLEOTIDE SEQUENCE</scope>
</reference>
<dbReference type="GO" id="GO:0030170">
    <property type="term" value="F:pyridoxal phosphate binding"/>
    <property type="evidence" value="ECO:0007669"/>
    <property type="project" value="InterPro"/>
</dbReference>
<dbReference type="EMBL" id="CAIIXF020000001">
    <property type="protein sequence ID" value="CAH1775054.1"/>
    <property type="molecule type" value="Genomic_DNA"/>
</dbReference>
<keyword evidence="5 8" id="KW-0663">Pyridoxal phosphate</keyword>
<dbReference type="Gene3D" id="3.90.1150.10">
    <property type="entry name" value="Aspartate Aminotransferase, domain 1"/>
    <property type="match status" value="1"/>
</dbReference>
<evidence type="ECO:0000313" key="10">
    <source>
        <dbReference type="EMBL" id="CAH1775054.1"/>
    </source>
</evidence>
<evidence type="ECO:0000256" key="9">
    <source>
        <dbReference type="RuleBase" id="RU362118"/>
    </source>
</evidence>
<dbReference type="PIRSF" id="PIRSF001434">
    <property type="entry name" value="CGS"/>
    <property type="match status" value="1"/>
</dbReference>
<dbReference type="GO" id="GO:0019346">
    <property type="term" value="P:transsulfuration"/>
    <property type="evidence" value="ECO:0007669"/>
    <property type="project" value="InterPro"/>
</dbReference>
<name>A0A8S4N179_OWEFU</name>
<dbReference type="SUPFAM" id="SSF53383">
    <property type="entry name" value="PLP-dependent transferases"/>
    <property type="match status" value="1"/>
</dbReference>
<evidence type="ECO:0000256" key="3">
    <source>
        <dbReference type="ARBA" id="ARBA00009077"/>
    </source>
</evidence>
<protein>
    <recommendedName>
        <fullName evidence="4">cystathionine gamma-lyase</fullName>
        <ecNumber evidence="4">4.4.1.1</ecNumber>
    </recommendedName>
    <alternativeName>
        <fullName evidence="7">Gamma-cystathionase</fullName>
    </alternativeName>
</protein>
<evidence type="ECO:0000256" key="1">
    <source>
        <dbReference type="ARBA" id="ARBA00001933"/>
    </source>
</evidence>
<dbReference type="InterPro" id="IPR015421">
    <property type="entry name" value="PyrdxlP-dep_Trfase_major"/>
</dbReference>
<keyword evidence="6" id="KW-0198">Cysteine biosynthesis</keyword>
<comment type="cofactor">
    <cofactor evidence="1 9">
        <name>pyridoxal 5'-phosphate</name>
        <dbReference type="ChEBI" id="CHEBI:597326"/>
    </cofactor>
</comment>
<accession>A0A8S4N179</accession>
<dbReference type="FunFam" id="3.90.1150.10:FF:000008">
    <property type="entry name" value="Cystathionine gamma-synthase"/>
    <property type="match status" value="1"/>
</dbReference>
<keyword evidence="6" id="KW-0028">Amino-acid biosynthesis</keyword>
<evidence type="ECO:0000256" key="8">
    <source>
        <dbReference type="PIRSR" id="PIRSR001434-2"/>
    </source>
</evidence>
<dbReference type="FunFam" id="3.40.640.10:FF:000009">
    <property type="entry name" value="Cystathionine gamma-synthase homolog"/>
    <property type="match status" value="1"/>
</dbReference>
<dbReference type="EC" id="4.4.1.1" evidence="4"/>
<gene>
    <name evidence="10" type="ORF">OFUS_LOCUS2409</name>
</gene>
<sequence length="393" mass="43623">MEDFKPFPHFATDALHAGQEPEQWNSKAVNPPISMATTFKQSGPGEHAGFEYGRSGNPTRNCLERCIAALEGAKYGLTFSSGLAATMAITHLLNAGEHIISMNDLYGGTNRYFRKVAARLNIETSFVDCTKIDDVKKALRPNTKMVWIETPTNPTMQLVDIKAVCDIVHQQPDVFVVVDNTFMSSYFQRPLEHGADCVMHSLTKYMNGHSDVIMGAVATSNDDIEKRLRFLQNSIGAVPSPFDCFLVNRGLKTLHVRMKEHMKNGLAVAKFLEADPRVTKVIHPGLEIHPQYELGKRQMRGYSGMVTFYIRGGETEARDFLKALKVFILAESLGGFESLAEHPAIMTHASVEKDEREKLGIHDNLIRLSVGIEDTADLIEDLENALTAAVGKE</sequence>
<dbReference type="InterPro" id="IPR000277">
    <property type="entry name" value="Cys/Met-Metab_PyrdxlP-dep_enz"/>
</dbReference>
<proteinExistence type="inferred from homology"/>
<dbReference type="CDD" id="cd00614">
    <property type="entry name" value="CGS_like"/>
    <property type="match status" value="1"/>
</dbReference>
<evidence type="ECO:0000256" key="6">
    <source>
        <dbReference type="ARBA" id="ARBA00023192"/>
    </source>
</evidence>
<dbReference type="PANTHER" id="PTHR11808">
    <property type="entry name" value="TRANS-SULFURATION ENZYME FAMILY MEMBER"/>
    <property type="match status" value="1"/>
</dbReference>
<keyword evidence="11" id="KW-1185">Reference proteome</keyword>
<dbReference type="Pfam" id="PF01053">
    <property type="entry name" value="Cys_Met_Meta_PP"/>
    <property type="match status" value="1"/>
</dbReference>
<dbReference type="AlphaFoldDB" id="A0A8S4N179"/>